<evidence type="ECO:0000313" key="3">
    <source>
        <dbReference type="RefSeq" id="XP_065666643.1"/>
    </source>
</evidence>
<accession>A0ABM4CXH0</accession>
<proteinExistence type="predicted"/>
<dbReference type="PANTHER" id="PTHR23098:SF16">
    <property type="entry name" value="REGULATORY PROTEIN ZESTE"/>
    <property type="match status" value="1"/>
</dbReference>
<gene>
    <name evidence="3" type="primary">LOC136087541</name>
</gene>
<keyword evidence="2" id="KW-1185">Reference proteome</keyword>
<dbReference type="GeneID" id="136087541"/>
<feature type="domain" description="Myb/SANT-like DNA-binding" evidence="1">
    <location>
        <begin position="27"/>
        <end position="102"/>
    </location>
</feature>
<dbReference type="Proteomes" id="UP001652625">
    <property type="component" value="Chromosome 11"/>
</dbReference>
<protein>
    <submittedName>
        <fullName evidence="3">Uncharacterized protein LOC136087541</fullName>
    </submittedName>
</protein>
<reference evidence="3" key="1">
    <citation type="submission" date="2025-08" db="UniProtKB">
        <authorList>
            <consortium name="RefSeq"/>
        </authorList>
    </citation>
    <scope>IDENTIFICATION</scope>
</reference>
<organism evidence="2 3">
    <name type="scientific">Hydra vulgaris</name>
    <name type="common">Hydra</name>
    <name type="synonym">Hydra attenuata</name>
    <dbReference type="NCBI Taxonomy" id="6087"/>
    <lineage>
        <taxon>Eukaryota</taxon>
        <taxon>Metazoa</taxon>
        <taxon>Cnidaria</taxon>
        <taxon>Hydrozoa</taxon>
        <taxon>Hydroidolina</taxon>
        <taxon>Anthoathecata</taxon>
        <taxon>Aplanulata</taxon>
        <taxon>Hydridae</taxon>
        <taxon>Hydra</taxon>
    </lineage>
</organism>
<dbReference type="PANTHER" id="PTHR23098">
    <property type="entry name" value="AGAP001331-PA-RELATED"/>
    <property type="match status" value="1"/>
</dbReference>
<evidence type="ECO:0000259" key="1">
    <source>
        <dbReference type="Pfam" id="PF13873"/>
    </source>
</evidence>
<dbReference type="RefSeq" id="XP_065666643.1">
    <property type="nucleotide sequence ID" value="XM_065810571.1"/>
</dbReference>
<name>A0ABM4CXH0_HYDVU</name>
<sequence>MINMLMLKFFEKLFTLVSEITKDSKKRAENWTLEQIGLLVKLYNENKRLLDGKFSPSISKLTKDDAWSKIADQVSLVGSDRTVLQCKKKLSDQKSESKGKAARIISSLNKTGGGEGCLEELNSIDQQMVSKMPKVSYMGITGGIDYLQSPTTSNNDFIFQQISGSFSLQPKEQTVDHNNMQSSDCNDNEIYKENIVQTSSKESKKTPLLHDTSSITKELLSSTASTSSPTFLTIQDKTSVESIFTKQNVECKQSLKSSKKRKLSPSNVDNYMINMSKLGQQIIETGQQIASALKPTILTDQPLLESIGDTLRCIAESTKSLAESSEKMTNSLKEIASAISNN</sequence>
<dbReference type="InterPro" id="IPR028002">
    <property type="entry name" value="Myb_DNA-bind_5"/>
</dbReference>
<dbReference type="Pfam" id="PF13873">
    <property type="entry name" value="Myb_DNA-bind_5"/>
    <property type="match status" value="1"/>
</dbReference>
<evidence type="ECO:0000313" key="2">
    <source>
        <dbReference type="Proteomes" id="UP001652625"/>
    </source>
</evidence>